<dbReference type="SUPFAM" id="SSF48403">
    <property type="entry name" value="Ankyrin repeat"/>
    <property type="match status" value="1"/>
</dbReference>
<feature type="domain" description="RanBP2-type" evidence="7">
    <location>
        <begin position="1"/>
        <end position="20"/>
    </location>
</feature>
<keyword evidence="1" id="KW-0479">Metal-binding</keyword>
<dbReference type="PROSITE" id="PS01358">
    <property type="entry name" value="ZF_RANBP2_1"/>
    <property type="match status" value="1"/>
</dbReference>
<dbReference type="PANTHER" id="PTHR24173">
    <property type="entry name" value="ANKYRIN REPEAT CONTAINING"/>
    <property type="match status" value="1"/>
</dbReference>
<keyword evidence="5 6" id="KW-0040">ANK repeat</keyword>
<evidence type="ECO:0000313" key="10">
    <source>
        <dbReference type="Proteomes" id="UP000736787"/>
    </source>
</evidence>
<evidence type="ECO:0000256" key="6">
    <source>
        <dbReference type="PROSITE-ProRule" id="PRU00023"/>
    </source>
</evidence>
<dbReference type="Proteomes" id="UP000736787">
    <property type="component" value="Unassembled WGS sequence"/>
</dbReference>
<keyword evidence="2" id="KW-0677">Repeat</keyword>
<reference evidence="9" key="1">
    <citation type="submission" date="2018-10" db="EMBL/GenBank/DDBJ databases">
        <title>Effector identification in a new, highly contiguous assembly of the strawberry crown rot pathogen Phytophthora cactorum.</title>
        <authorList>
            <person name="Armitage A.D."/>
            <person name="Nellist C.F."/>
            <person name="Bates H."/>
            <person name="Vickerstaff R.J."/>
            <person name="Harrison R.J."/>
        </authorList>
    </citation>
    <scope>NUCLEOTIDE SEQUENCE</scope>
    <source>
        <strain evidence="8">4032</strain>
        <strain evidence="9">4040</strain>
    </source>
</reference>
<organism evidence="9 10">
    <name type="scientific">Phytophthora cactorum</name>
    <dbReference type="NCBI Taxonomy" id="29920"/>
    <lineage>
        <taxon>Eukaryota</taxon>
        <taxon>Sar</taxon>
        <taxon>Stramenopiles</taxon>
        <taxon>Oomycota</taxon>
        <taxon>Peronosporomycetes</taxon>
        <taxon>Peronosporales</taxon>
        <taxon>Peronosporaceae</taxon>
        <taxon>Phytophthora</taxon>
    </lineage>
</organism>
<feature type="repeat" description="ANK" evidence="6">
    <location>
        <begin position="188"/>
        <end position="220"/>
    </location>
</feature>
<comment type="caution">
    <text evidence="9">The sequence shown here is derived from an EMBL/GenBank/DDBJ whole genome shotgun (WGS) entry which is preliminary data.</text>
</comment>
<dbReference type="GO" id="GO:0008270">
    <property type="term" value="F:zinc ion binding"/>
    <property type="evidence" value="ECO:0007669"/>
    <property type="project" value="UniProtKB-KW"/>
</dbReference>
<evidence type="ECO:0000259" key="7">
    <source>
        <dbReference type="PROSITE" id="PS01358"/>
    </source>
</evidence>
<dbReference type="EMBL" id="RCMI01001690">
    <property type="protein sequence ID" value="KAG2882180.1"/>
    <property type="molecule type" value="Genomic_DNA"/>
</dbReference>
<dbReference type="InterPro" id="IPR036770">
    <property type="entry name" value="Ankyrin_rpt-contain_sf"/>
</dbReference>
<dbReference type="EMBL" id="RCMK01001675">
    <property type="protein sequence ID" value="KAG2890061.1"/>
    <property type="molecule type" value="Genomic_DNA"/>
</dbReference>
<dbReference type="PANTHER" id="PTHR24173:SF74">
    <property type="entry name" value="ANKYRIN REPEAT DOMAIN-CONTAINING PROTEIN 16"/>
    <property type="match status" value="1"/>
</dbReference>
<keyword evidence="3" id="KW-0863">Zinc-finger</keyword>
<sequence length="285" mass="31069">WECFVCWKVNEDAADKCCLCRCCGRPRNFVPTSLMISSKAKPLVLHGLAAAQHELHPSLVHALQQSGLDLADSDSTGWTALHCAAMLGDATAIQCLLQPNDAEAKSDVKKRLEAARSGGWRALHLATRGGHLSAVEELLLADADVDARLDEADDALTPLHIAAQHGYTAILDLLLQCGADPTLLTHHLRRSPLHLAVFAGHERCVRLLLAKPNLVGVLDNEGLTSLQLATLRPSSGQPTAVQREIITLLEAHQPFKVFPPIQMKSLLCREEDELSTKCSQLLFKR</sequence>
<evidence type="ECO:0000256" key="3">
    <source>
        <dbReference type="ARBA" id="ARBA00022771"/>
    </source>
</evidence>
<keyword evidence="4" id="KW-0862">Zinc</keyword>
<feature type="non-terminal residue" evidence="9">
    <location>
        <position position="1"/>
    </location>
</feature>
<dbReference type="InterPro" id="IPR002110">
    <property type="entry name" value="Ankyrin_rpt"/>
</dbReference>
<evidence type="ECO:0000313" key="9">
    <source>
        <dbReference type="EMBL" id="KAG2890061.1"/>
    </source>
</evidence>
<dbReference type="PROSITE" id="PS50297">
    <property type="entry name" value="ANK_REP_REGION"/>
    <property type="match status" value="2"/>
</dbReference>
<evidence type="ECO:0000256" key="5">
    <source>
        <dbReference type="ARBA" id="ARBA00023043"/>
    </source>
</evidence>
<gene>
    <name evidence="8" type="ORF">PC115_g22016</name>
    <name evidence="9" type="ORF">PC117_g24555</name>
</gene>
<feature type="repeat" description="ANK" evidence="6">
    <location>
        <begin position="154"/>
        <end position="186"/>
    </location>
</feature>
<dbReference type="InterPro" id="IPR001876">
    <property type="entry name" value="Znf_RanBP2"/>
</dbReference>
<dbReference type="SMART" id="SM00248">
    <property type="entry name" value="ANK"/>
    <property type="match status" value="4"/>
</dbReference>
<feature type="repeat" description="ANK" evidence="6">
    <location>
        <begin position="118"/>
        <end position="150"/>
    </location>
</feature>
<evidence type="ECO:0000313" key="8">
    <source>
        <dbReference type="EMBL" id="KAG2882180.1"/>
    </source>
</evidence>
<proteinExistence type="predicted"/>
<dbReference type="AlphaFoldDB" id="A0A8T1AYR1"/>
<evidence type="ECO:0000256" key="1">
    <source>
        <dbReference type="ARBA" id="ARBA00022723"/>
    </source>
</evidence>
<dbReference type="Pfam" id="PF12796">
    <property type="entry name" value="Ank_2"/>
    <property type="match status" value="2"/>
</dbReference>
<dbReference type="Proteomes" id="UP000774804">
    <property type="component" value="Unassembled WGS sequence"/>
</dbReference>
<dbReference type="Gene3D" id="1.25.40.20">
    <property type="entry name" value="Ankyrin repeat-containing domain"/>
    <property type="match status" value="2"/>
</dbReference>
<evidence type="ECO:0000256" key="2">
    <source>
        <dbReference type="ARBA" id="ARBA00022737"/>
    </source>
</evidence>
<evidence type="ECO:0000256" key="4">
    <source>
        <dbReference type="ARBA" id="ARBA00022833"/>
    </source>
</evidence>
<accession>A0A8T1AYR1</accession>
<dbReference type="PROSITE" id="PS50088">
    <property type="entry name" value="ANK_REPEAT"/>
    <property type="match status" value="3"/>
</dbReference>
<name>A0A8T1AYR1_9STRA</name>
<protein>
    <recommendedName>
        <fullName evidence="7">RanBP2-type domain-containing protein</fullName>
    </recommendedName>
</protein>